<reference evidence="1" key="1">
    <citation type="submission" date="2021-06" db="EMBL/GenBank/DDBJ databases">
        <authorList>
            <person name="Hodson N. C."/>
            <person name="Mongue J. A."/>
            <person name="Jaron S. K."/>
        </authorList>
    </citation>
    <scope>NUCLEOTIDE SEQUENCE</scope>
</reference>
<organism evidence="1 2">
    <name type="scientific">Allacma fusca</name>
    <dbReference type="NCBI Taxonomy" id="39272"/>
    <lineage>
        <taxon>Eukaryota</taxon>
        <taxon>Metazoa</taxon>
        <taxon>Ecdysozoa</taxon>
        <taxon>Arthropoda</taxon>
        <taxon>Hexapoda</taxon>
        <taxon>Collembola</taxon>
        <taxon>Symphypleona</taxon>
        <taxon>Sminthuridae</taxon>
        <taxon>Allacma</taxon>
    </lineage>
</organism>
<feature type="non-terminal residue" evidence="1">
    <location>
        <position position="67"/>
    </location>
</feature>
<evidence type="ECO:0000313" key="1">
    <source>
        <dbReference type="EMBL" id="CAG7719854.1"/>
    </source>
</evidence>
<protein>
    <submittedName>
        <fullName evidence="1">Uncharacterized protein</fullName>
    </submittedName>
</protein>
<name>A0A8J2P0P3_9HEXA</name>
<dbReference type="EMBL" id="CAJVCH010065032">
    <property type="protein sequence ID" value="CAG7719854.1"/>
    <property type="molecule type" value="Genomic_DNA"/>
</dbReference>
<keyword evidence="2" id="KW-1185">Reference proteome</keyword>
<dbReference type="Proteomes" id="UP000708208">
    <property type="component" value="Unassembled WGS sequence"/>
</dbReference>
<evidence type="ECO:0000313" key="2">
    <source>
        <dbReference type="Proteomes" id="UP000708208"/>
    </source>
</evidence>
<gene>
    <name evidence="1" type="ORF">AFUS01_LOCUS9155</name>
</gene>
<sequence length="67" mass="7930">CNLSFLHNKMRFCSICHHRTPAGAKWQEKATKLQRMVFETWEKFRNEDEEETLTVKDDDAAQTEEIG</sequence>
<comment type="caution">
    <text evidence="1">The sequence shown here is derived from an EMBL/GenBank/DDBJ whole genome shotgun (WGS) entry which is preliminary data.</text>
</comment>
<proteinExistence type="predicted"/>
<accession>A0A8J2P0P3</accession>
<dbReference type="AlphaFoldDB" id="A0A8J2P0P3"/>